<dbReference type="SMART" id="SM00829">
    <property type="entry name" value="PKS_ER"/>
    <property type="match status" value="1"/>
</dbReference>
<dbReference type="PANTHER" id="PTHR45348:SF6">
    <property type="entry name" value="TRANS-ENOYL REDUCTASE APDC"/>
    <property type="match status" value="1"/>
</dbReference>
<reference evidence="5" key="2">
    <citation type="submission" date="2010-07" db="EMBL/GenBank/DDBJ databases">
        <authorList>
            <consortium name="The Broad Institute Genome Sequencing Platform"/>
            <consortium name="Broad Institute Genome Sequencing Center for Infectious Disease"/>
            <person name="Ma L.-J."/>
            <person name="Dead R."/>
            <person name="Young S."/>
            <person name="Zeng Q."/>
            <person name="Koehrsen M."/>
            <person name="Alvarado L."/>
            <person name="Berlin A."/>
            <person name="Chapman S.B."/>
            <person name="Chen Z."/>
            <person name="Freedman E."/>
            <person name="Gellesch M."/>
            <person name="Goldberg J."/>
            <person name="Griggs A."/>
            <person name="Gujja S."/>
            <person name="Heilman E.R."/>
            <person name="Heiman D."/>
            <person name="Hepburn T."/>
            <person name="Howarth C."/>
            <person name="Jen D."/>
            <person name="Larson L."/>
            <person name="Mehta T."/>
            <person name="Neiman D."/>
            <person name="Pearson M."/>
            <person name="Roberts A."/>
            <person name="Saif S."/>
            <person name="Shea T."/>
            <person name="Shenoy N."/>
            <person name="Sisk P."/>
            <person name="Stolte C."/>
            <person name="Sykes S."/>
            <person name="Walk T."/>
            <person name="White J."/>
            <person name="Yandava C."/>
            <person name="Haas B."/>
            <person name="Nusbaum C."/>
            <person name="Birren B."/>
        </authorList>
    </citation>
    <scope>NUCLEOTIDE SEQUENCE</scope>
    <source>
        <strain evidence="5">R3-111a-1</strain>
    </source>
</reference>
<evidence type="ECO:0000313" key="5">
    <source>
        <dbReference type="EMBL" id="EJT70749.1"/>
    </source>
</evidence>
<dbReference type="HOGENOM" id="CLU_026673_16_1_1"/>
<reference evidence="7" key="1">
    <citation type="submission" date="2010-07" db="EMBL/GenBank/DDBJ databases">
        <title>The genome sequence of Gaeumannomyces graminis var. tritici strain R3-111a-1.</title>
        <authorList>
            <consortium name="The Broad Institute Genome Sequencing Platform"/>
            <person name="Ma L.-J."/>
            <person name="Dead R."/>
            <person name="Young S."/>
            <person name="Zeng Q."/>
            <person name="Koehrsen M."/>
            <person name="Alvarado L."/>
            <person name="Berlin A."/>
            <person name="Chapman S.B."/>
            <person name="Chen Z."/>
            <person name="Freedman E."/>
            <person name="Gellesch M."/>
            <person name="Goldberg J."/>
            <person name="Griggs A."/>
            <person name="Gujja S."/>
            <person name="Heilman E.R."/>
            <person name="Heiman D."/>
            <person name="Hepburn T."/>
            <person name="Howarth C."/>
            <person name="Jen D."/>
            <person name="Larson L."/>
            <person name="Mehta T."/>
            <person name="Neiman D."/>
            <person name="Pearson M."/>
            <person name="Roberts A."/>
            <person name="Saif S."/>
            <person name="Shea T."/>
            <person name="Shenoy N."/>
            <person name="Sisk P."/>
            <person name="Stolte C."/>
            <person name="Sykes S."/>
            <person name="Walk T."/>
            <person name="White J."/>
            <person name="Yandava C."/>
            <person name="Haas B."/>
            <person name="Nusbaum C."/>
            <person name="Birren B."/>
        </authorList>
    </citation>
    <scope>NUCLEOTIDE SEQUENCE [LARGE SCALE GENOMIC DNA]</scope>
    <source>
        <strain evidence="7">R3-111a-1</strain>
    </source>
</reference>
<dbReference type="SUPFAM" id="SSF50129">
    <property type="entry name" value="GroES-like"/>
    <property type="match status" value="1"/>
</dbReference>
<dbReference type="GeneID" id="20352230"/>
<evidence type="ECO:0000259" key="4">
    <source>
        <dbReference type="SMART" id="SM00829"/>
    </source>
</evidence>
<name>J3PE49_GAET3</name>
<evidence type="ECO:0000313" key="7">
    <source>
        <dbReference type="Proteomes" id="UP000006039"/>
    </source>
</evidence>
<keyword evidence="3" id="KW-0560">Oxidoreductase</keyword>
<dbReference type="eggNOG" id="KOG1198">
    <property type="taxonomic scope" value="Eukaryota"/>
</dbReference>
<evidence type="ECO:0000256" key="1">
    <source>
        <dbReference type="ARBA" id="ARBA00008072"/>
    </source>
</evidence>
<dbReference type="Proteomes" id="UP000006039">
    <property type="component" value="Unassembled WGS sequence"/>
</dbReference>
<dbReference type="Gene3D" id="3.90.180.10">
    <property type="entry name" value="Medium-chain alcohol dehydrogenases, catalytic domain"/>
    <property type="match status" value="1"/>
</dbReference>
<dbReference type="VEuPathDB" id="FungiDB:GGTG_11772"/>
<feature type="domain" description="Enoyl reductase (ER)" evidence="4">
    <location>
        <begin position="40"/>
        <end position="414"/>
    </location>
</feature>
<evidence type="ECO:0000256" key="3">
    <source>
        <dbReference type="ARBA" id="ARBA00023002"/>
    </source>
</evidence>
<dbReference type="PANTHER" id="PTHR45348">
    <property type="entry name" value="HYPOTHETICAL OXIDOREDUCTASE (EUROFUNG)"/>
    <property type="match status" value="1"/>
</dbReference>
<dbReference type="OrthoDB" id="48317at2759"/>
<dbReference type="GO" id="GO:0016651">
    <property type="term" value="F:oxidoreductase activity, acting on NAD(P)H"/>
    <property type="evidence" value="ECO:0007669"/>
    <property type="project" value="InterPro"/>
</dbReference>
<dbReference type="InterPro" id="IPR013149">
    <property type="entry name" value="ADH-like_C"/>
</dbReference>
<dbReference type="InterPro" id="IPR020843">
    <property type="entry name" value="ER"/>
</dbReference>
<dbReference type="EMBL" id="GL385401">
    <property type="protein sequence ID" value="EJT70749.1"/>
    <property type="molecule type" value="Genomic_DNA"/>
</dbReference>
<dbReference type="EnsemblFungi" id="EJT70749">
    <property type="protein sequence ID" value="EJT70749"/>
    <property type="gene ID" value="GGTG_11772"/>
</dbReference>
<evidence type="ECO:0000313" key="6">
    <source>
        <dbReference type="EnsemblFungi" id="EJT70749"/>
    </source>
</evidence>
<dbReference type="CDD" id="cd08249">
    <property type="entry name" value="enoyl_reductase_like"/>
    <property type="match status" value="1"/>
</dbReference>
<dbReference type="InterPro" id="IPR047122">
    <property type="entry name" value="Trans-enoyl_RdTase-like"/>
</dbReference>
<organism evidence="5">
    <name type="scientific">Gaeumannomyces tritici (strain R3-111a-1)</name>
    <name type="common">Wheat and barley take-all root rot fungus</name>
    <name type="synonym">Gaeumannomyces graminis var. tritici</name>
    <dbReference type="NCBI Taxonomy" id="644352"/>
    <lineage>
        <taxon>Eukaryota</taxon>
        <taxon>Fungi</taxon>
        <taxon>Dikarya</taxon>
        <taxon>Ascomycota</taxon>
        <taxon>Pezizomycotina</taxon>
        <taxon>Sordariomycetes</taxon>
        <taxon>Sordariomycetidae</taxon>
        <taxon>Magnaporthales</taxon>
        <taxon>Magnaporthaceae</taxon>
        <taxon>Gaeumannomyces</taxon>
    </lineage>
</organism>
<protein>
    <recommendedName>
        <fullName evidence="4">Enoyl reductase (ER) domain-containing protein</fullName>
    </recommendedName>
</protein>
<dbReference type="Pfam" id="PF00107">
    <property type="entry name" value="ADH_zinc_N"/>
    <property type="match status" value="1"/>
</dbReference>
<dbReference type="RefSeq" id="XP_009227927.1">
    <property type="nucleotide sequence ID" value="XM_009229663.1"/>
</dbReference>
<dbReference type="Pfam" id="PF08240">
    <property type="entry name" value="ADH_N"/>
    <property type="match status" value="1"/>
</dbReference>
<reference evidence="6" key="4">
    <citation type="journal article" date="2015" name="G3 (Bethesda)">
        <title>Genome sequences of three phytopathogenic species of the Magnaporthaceae family of fungi.</title>
        <authorList>
            <person name="Okagaki L.H."/>
            <person name="Nunes C.C."/>
            <person name="Sailsbery J."/>
            <person name="Clay B."/>
            <person name="Brown D."/>
            <person name="John T."/>
            <person name="Oh Y."/>
            <person name="Young N."/>
            <person name="Fitzgerald M."/>
            <person name="Haas B.J."/>
            <person name="Zeng Q."/>
            <person name="Young S."/>
            <person name="Adiconis X."/>
            <person name="Fan L."/>
            <person name="Levin J.Z."/>
            <person name="Mitchell T.K."/>
            <person name="Okubara P.A."/>
            <person name="Farman M.L."/>
            <person name="Kohn L.M."/>
            <person name="Birren B."/>
            <person name="Ma L.-J."/>
            <person name="Dean R.A."/>
        </authorList>
    </citation>
    <scope>NUCLEOTIDE SEQUENCE</scope>
    <source>
        <strain evidence="6">R3-111a-1</strain>
    </source>
</reference>
<gene>
    <name evidence="6" type="primary">20352230</name>
    <name evidence="5" type="ORF">GGTG_11772</name>
</gene>
<dbReference type="AlphaFoldDB" id="J3PE49"/>
<dbReference type="InterPro" id="IPR013154">
    <property type="entry name" value="ADH-like_N"/>
</dbReference>
<dbReference type="InterPro" id="IPR011032">
    <property type="entry name" value="GroES-like_sf"/>
</dbReference>
<sequence>MAIANGTKGIAAATAATAAAKKTATAIPPTRSALIVAGPGRLELATQPTPRPGPGQVLVRAACVALNPSDAKMVDAGVPIGSVAGLDFAGVVVAVGPPGPEDGAEPNRMEIGVGARVCGLAFGYKRDGGGGGVVTGGFADYVLAEAHLLIPVPAGMMLEDAATLPVGLITGGMVLFRELGLTSRERTVRTAEPEQRDDGPEEDEDRAVLVYGGSTASGLIMMQLLRHAGFDPIAVCSPSNFKLAKSAGATAVFDYHAGPEACAAEIRDHTAGRLRLAIDCITSPDSMRLCYGALRLPSEQQAESEGVIMGDSRYVALDSFPVSGHTRRAVRPSWVFAMTGFGAPVDWTGPYRCDARPDHREFAARWMRDEAPRLLEQGVVKPLARTRVWGRSLLNVQAGLRELSEGRVSGEKFVCVLGT</sequence>
<dbReference type="SUPFAM" id="SSF51735">
    <property type="entry name" value="NAD(P)-binding Rossmann-fold domains"/>
    <property type="match status" value="1"/>
</dbReference>
<evidence type="ECO:0000256" key="2">
    <source>
        <dbReference type="ARBA" id="ARBA00022857"/>
    </source>
</evidence>
<reference evidence="6" key="5">
    <citation type="submission" date="2018-04" db="UniProtKB">
        <authorList>
            <consortium name="EnsemblFungi"/>
        </authorList>
    </citation>
    <scope>IDENTIFICATION</scope>
    <source>
        <strain evidence="6">R3-111a-1</strain>
    </source>
</reference>
<accession>J3PE49</accession>
<proteinExistence type="inferred from homology"/>
<keyword evidence="7" id="KW-1185">Reference proteome</keyword>
<dbReference type="InterPro" id="IPR036291">
    <property type="entry name" value="NAD(P)-bd_dom_sf"/>
</dbReference>
<dbReference type="STRING" id="644352.J3PE49"/>
<dbReference type="Gene3D" id="3.40.50.720">
    <property type="entry name" value="NAD(P)-binding Rossmann-like Domain"/>
    <property type="match status" value="1"/>
</dbReference>
<reference evidence="5" key="3">
    <citation type="submission" date="2010-09" db="EMBL/GenBank/DDBJ databases">
        <title>Annotation of Gaeumannomyces graminis var. tritici R3-111a-1.</title>
        <authorList>
            <consortium name="The Broad Institute Genome Sequencing Platform"/>
            <person name="Ma L.-J."/>
            <person name="Dead R."/>
            <person name="Young S.K."/>
            <person name="Zeng Q."/>
            <person name="Gargeya S."/>
            <person name="Fitzgerald M."/>
            <person name="Haas B."/>
            <person name="Abouelleil A."/>
            <person name="Alvarado L."/>
            <person name="Arachchi H.M."/>
            <person name="Berlin A."/>
            <person name="Brown A."/>
            <person name="Chapman S.B."/>
            <person name="Chen Z."/>
            <person name="Dunbar C."/>
            <person name="Freedman E."/>
            <person name="Gearin G."/>
            <person name="Gellesch M."/>
            <person name="Goldberg J."/>
            <person name="Griggs A."/>
            <person name="Gujja S."/>
            <person name="Heiman D."/>
            <person name="Howarth C."/>
            <person name="Larson L."/>
            <person name="Lui A."/>
            <person name="MacDonald P.J.P."/>
            <person name="Mehta T."/>
            <person name="Montmayeur A."/>
            <person name="Murphy C."/>
            <person name="Neiman D."/>
            <person name="Pearson M."/>
            <person name="Priest M."/>
            <person name="Roberts A."/>
            <person name="Saif S."/>
            <person name="Shea T."/>
            <person name="Shenoy N."/>
            <person name="Sisk P."/>
            <person name="Stolte C."/>
            <person name="Sykes S."/>
            <person name="Yandava C."/>
            <person name="Wortman J."/>
            <person name="Nusbaum C."/>
            <person name="Birren B."/>
        </authorList>
    </citation>
    <scope>NUCLEOTIDE SEQUENCE</scope>
    <source>
        <strain evidence="5">R3-111a-1</strain>
    </source>
</reference>
<keyword evidence="2" id="KW-0521">NADP</keyword>
<comment type="similarity">
    <text evidence="1">Belongs to the zinc-containing alcohol dehydrogenase family.</text>
</comment>